<dbReference type="PANTHER" id="PTHR45694:SF18">
    <property type="entry name" value="GLUTAREDOXIN-1-RELATED"/>
    <property type="match status" value="1"/>
</dbReference>
<proteinExistence type="predicted"/>
<dbReference type="OrthoDB" id="44061at2759"/>
<evidence type="ECO:0000313" key="4">
    <source>
        <dbReference type="EMBL" id="EQC33825.1"/>
    </source>
</evidence>
<feature type="compositionally biased region" description="Polar residues" evidence="1">
    <location>
        <begin position="171"/>
        <end position="187"/>
    </location>
</feature>
<dbReference type="STRING" id="1156394.T0QJA0"/>
<evidence type="ECO:0000256" key="1">
    <source>
        <dbReference type="SAM" id="MobiDB-lite"/>
    </source>
</evidence>
<dbReference type="GO" id="GO:0015038">
    <property type="term" value="F:glutathione disulfide oxidoreductase activity"/>
    <property type="evidence" value="ECO:0007669"/>
    <property type="project" value="TreeGrafter"/>
</dbReference>
<sequence length="194" mass="20365">MLSSVSTLLSLTAATLMVCNSASAHRALRATSPDDWITKFTKDNGCALFGFAGCSYCTQAKAFFKSKGAHFGYCDIQDSSTTPTGQEIYRALESRTHQNTVPNIWLGGKFIGGLDALKKLESSGRLDAALAAAGCTNKPTASPTSDPTSDPTLDPTTTPSDSGSGSDSWTNSEPDSWANSEPSSWDGSNADCDD</sequence>
<accession>T0QJA0</accession>
<dbReference type="EMBL" id="JH767157">
    <property type="protein sequence ID" value="EQC33825.1"/>
    <property type="molecule type" value="Genomic_DNA"/>
</dbReference>
<dbReference type="InterPro" id="IPR014025">
    <property type="entry name" value="Glutaredoxin_subgr"/>
</dbReference>
<dbReference type="Gene3D" id="3.40.30.10">
    <property type="entry name" value="Glutaredoxin"/>
    <property type="match status" value="1"/>
</dbReference>
<feature type="region of interest" description="Disordered" evidence="1">
    <location>
        <begin position="135"/>
        <end position="194"/>
    </location>
</feature>
<name>T0QJA0_SAPDV</name>
<dbReference type="GeneID" id="19949235"/>
<dbReference type="RefSeq" id="XP_008612620.1">
    <property type="nucleotide sequence ID" value="XM_008614398.1"/>
</dbReference>
<dbReference type="GO" id="GO:0034599">
    <property type="term" value="P:cellular response to oxidative stress"/>
    <property type="evidence" value="ECO:0007669"/>
    <property type="project" value="TreeGrafter"/>
</dbReference>
<dbReference type="PROSITE" id="PS51354">
    <property type="entry name" value="GLUTAREDOXIN_2"/>
    <property type="match status" value="1"/>
</dbReference>
<dbReference type="PRINTS" id="PR00160">
    <property type="entry name" value="GLUTAREDOXIN"/>
</dbReference>
<feature type="compositionally biased region" description="Low complexity" evidence="1">
    <location>
        <begin position="139"/>
        <end position="170"/>
    </location>
</feature>
<feature type="domain" description="Glutaredoxin" evidence="3">
    <location>
        <begin position="48"/>
        <end position="111"/>
    </location>
</feature>
<dbReference type="Proteomes" id="UP000030762">
    <property type="component" value="Unassembled WGS sequence"/>
</dbReference>
<gene>
    <name evidence="4" type="ORF">SDRG_08508</name>
</gene>
<organism evidence="4 5">
    <name type="scientific">Saprolegnia diclina (strain VS20)</name>
    <dbReference type="NCBI Taxonomy" id="1156394"/>
    <lineage>
        <taxon>Eukaryota</taxon>
        <taxon>Sar</taxon>
        <taxon>Stramenopiles</taxon>
        <taxon>Oomycota</taxon>
        <taxon>Saprolegniomycetes</taxon>
        <taxon>Saprolegniales</taxon>
        <taxon>Saprolegniaceae</taxon>
        <taxon>Saprolegnia</taxon>
    </lineage>
</organism>
<keyword evidence="5" id="KW-1185">Reference proteome</keyword>
<feature type="signal peptide" evidence="2">
    <location>
        <begin position="1"/>
        <end position="24"/>
    </location>
</feature>
<evidence type="ECO:0000259" key="3">
    <source>
        <dbReference type="Pfam" id="PF00462"/>
    </source>
</evidence>
<dbReference type="GO" id="GO:0005737">
    <property type="term" value="C:cytoplasm"/>
    <property type="evidence" value="ECO:0007669"/>
    <property type="project" value="TreeGrafter"/>
</dbReference>
<dbReference type="InterPro" id="IPR036249">
    <property type="entry name" value="Thioredoxin-like_sf"/>
</dbReference>
<dbReference type="AlphaFoldDB" id="T0QJA0"/>
<dbReference type="SUPFAM" id="SSF52833">
    <property type="entry name" value="Thioredoxin-like"/>
    <property type="match status" value="1"/>
</dbReference>
<dbReference type="eggNOG" id="KOG1752">
    <property type="taxonomic scope" value="Eukaryota"/>
</dbReference>
<dbReference type="Pfam" id="PF00462">
    <property type="entry name" value="Glutaredoxin"/>
    <property type="match status" value="1"/>
</dbReference>
<dbReference type="VEuPathDB" id="FungiDB:SDRG_08508"/>
<evidence type="ECO:0000313" key="5">
    <source>
        <dbReference type="Proteomes" id="UP000030762"/>
    </source>
</evidence>
<evidence type="ECO:0000256" key="2">
    <source>
        <dbReference type="SAM" id="SignalP"/>
    </source>
</evidence>
<reference evidence="4 5" key="1">
    <citation type="submission" date="2012-04" db="EMBL/GenBank/DDBJ databases">
        <title>The Genome Sequence of Saprolegnia declina VS20.</title>
        <authorList>
            <consortium name="The Broad Institute Genome Sequencing Platform"/>
            <person name="Russ C."/>
            <person name="Nusbaum C."/>
            <person name="Tyler B."/>
            <person name="van West P."/>
            <person name="Dieguez-Uribeondo J."/>
            <person name="de Bruijn I."/>
            <person name="Tripathy S."/>
            <person name="Jiang R."/>
            <person name="Young S.K."/>
            <person name="Zeng Q."/>
            <person name="Gargeya S."/>
            <person name="Fitzgerald M."/>
            <person name="Haas B."/>
            <person name="Abouelleil A."/>
            <person name="Alvarado L."/>
            <person name="Arachchi H.M."/>
            <person name="Berlin A."/>
            <person name="Chapman S.B."/>
            <person name="Goldberg J."/>
            <person name="Griggs A."/>
            <person name="Gujja S."/>
            <person name="Hansen M."/>
            <person name="Howarth C."/>
            <person name="Imamovic A."/>
            <person name="Larimer J."/>
            <person name="McCowen C."/>
            <person name="Montmayeur A."/>
            <person name="Murphy C."/>
            <person name="Neiman D."/>
            <person name="Pearson M."/>
            <person name="Priest M."/>
            <person name="Roberts A."/>
            <person name="Saif S."/>
            <person name="Shea T."/>
            <person name="Sisk P."/>
            <person name="Sykes S."/>
            <person name="Wortman J."/>
            <person name="Nusbaum C."/>
            <person name="Birren B."/>
        </authorList>
    </citation>
    <scope>NUCLEOTIDE SEQUENCE [LARGE SCALE GENOMIC DNA]</scope>
    <source>
        <strain evidence="4 5">VS20</strain>
    </source>
</reference>
<protein>
    <recommendedName>
        <fullName evidence="3">Glutaredoxin domain-containing protein</fullName>
    </recommendedName>
</protein>
<dbReference type="InterPro" id="IPR002109">
    <property type="entry name" value="Glutaredoxin"/>
</dbReference>
<dbReference type="InParanoid" id="T0QJA0"/>
<keyword evidence="2" id="KW-0732">Signal</keyword>
<feature type="chain" id="PRO_5004570264" description="Glutaredoxin domain-containing protein" evidence="2">
    <location>
        <begin position="25"/>
        <end position="194"/>
    </location>
</feature>
<dbReference type="PANTHER" id="PTHR45694">
    <property type="entry name" value="GLUTAREDOXIN 2"/>
    <property type="match status" value="1"/>
</dbReference>